<dbReference type="InterPro" id="IPR009057">
    <property type="entry name" value="Homeodomain-like_sf"/>
</dbReference>
<dbReference type="GO" id="GO:0005634">
    <property type="term" value="C:nucleus"/>
    <property type="evidence" value="ECO:0007669"/>
    <property type="project" value="UniProtKB-SubCell"/>
</dbReference>
<keyword evidence="2" id="KW-0805">Transcription regulation</keyword>
<keyword evidence="4" id="KW-0804">Transcription</keyword>
<organism evidence="7 8">
    <name type="scientific">Zingiber officinale</name>
    <name type="common">Ginger</name>
    <name type="synonym">Amomum zingiber</name>
    <dbReference type="NCBI Taxonomy" id="94328"/>
    <lineage>
        <taxon>Eukaryota</taxon>
        <taxon>Viridiplantae</taxon>
        <taxon>Streptophyta</taxon>
        <taxon>Embryophyta</taxon>
        <taxon>Tracheophyta</taxon>
        <taxon>Spermatophyta</taxon>
        <taxon>Magnoliopsida</taxon>
        <taxon>Liliopsida</taxon>
        <taxon>Zingiberales</taxon>
        <taxon>Zingiberaceae</taxon>
        <taxon>Zingiber</taxon>
    </lineage>
</organism>
<keyword evidence="3" id="KW-0238">DNA-binding</keyword>
<dbReference type="Pfam" id="PF26575">
    <property type="entry name" value="HHO5_N"/>
    <property type="match status" value="1"/>
</dbReference>
<name>A0A8J5FLD4_ZINOF</name>
<dbReference type="Proteomes" id="UP000734854">
    <property type="component" value="Unassembled WGS sequence"/>
</dbReference>
<evidence type="ECO:0000313" key="7">
    <source>
        <dbReference type="EMBL" id="KAG6486412.1"/>
    </source>
</evidence>
<dbReference type="InterPro" id="IPR044787">
    <property type="entry name" value="HHO5-like"/>
</dbReference>
<accession>A0A8J5FLD4</accession>
<comment type="caution">
    <text evidence="7">The sequence shown here is derived from an EMBL/GenBank/DDBJ whole genome shotgun (WGS) entry which is preliminary data.</text>
</comment>
<evidence type="ECO:0000256" key="5">
    <source>
        <dbReference type="ARBA" id="ARBA00023242"/>
    </source>
</evidence>
<dbReference type="InterPro" id="IPR058673">
    <property type="entry name" value="HHO5-like_N"/>
</dbReference>
<dbReference type="PANTHER" id="PTHR31003">
    <property type="entry name" value="MYB FAMILY TRANSCRIPTION FACTOR"/>
    <property type="match status" value="1"/>
</dbReference>
<dbReference type="GO" id="GO:0003700">
    <property type="term" value="F:DNA-binding transcription factor activity"/>
    <property type="evidence" value="ECO:0007669"/>
    <property type="project" value="InterPro"/>
</dbReference>
<dbReference type="Gene3D" id="1.10.10.60">
    <property type="entry name" value="Homeodomain-like"/>
    <property type="match status" value="1"/>
</dbReference>
<dbReference type="NCBIfam" id="TIGR01557">
    <property type="entry name" value="myb_SHAQKYF"/>
    <property type="match status" value="1"/>
</dbReference>
<keyword evidence="5" id="KW-0539">Nucleus</keyword>
<feature type="domain" description="HHO5-like N-terminal" evidence="6">
    <location>
        <begin position="8"/>
        <end position="47"/>
    </location>
</feature>
<reference evidence="7 8" key="1">
    <citation type="submission" date="2020-08" db="EMBL/GenBank/DDBJ databases">
        <title>Plant Genome Project.</title>
        <authorList>
            <person name="Zhang R.-G."/>
        </authorList>
    </citation>
    <scope>NUCLEOTIDE SEQUENCE [LARGE SCALE GENOMIC DNA]</scope>
    <source>
        <tissue evidence="7">Rhizome</tissue>
    </source>
</reference>
<dbReference type="PANTHER" id="PTHR31003:SF16">
    <property type="entry name" value="TRANSCRIPTION FACTOR HHO2"/>
    <property type="match status" value="1"/>
</dbReference>
<evidence type="ECO:0000259" key="6">
    <source>
        <dbReference type="Pfam" id="PF26575"/>
    </source>
</evidence>
<evidence type="ECO:0000256" key="1">
    <source>
        <dbReference type="ARBA" id="ARBA00004123"/>
    </source>
</evidence>
<dbReference type="InterPro" id="IPR006447">
    <property type="entry name" value="Myb_dom_plants"/>
</dbReference>
<proteinExistence type="predicted"/>
<evidence type="ECO:0000313" key="8">
    <source>
        <dbReference type="Proteomes" id="UP000734854"/>
    </source>
</evidence>
<dbReference type="EMBL" id="JACMSC010000015">
    <property type="protein sequence ID" value="KAG6486412.1"/>
    <property type="molecule type" value="Genomic_DNA"/>
</dbReference>
<evidence type="ECO:0000256" key="3">
    <source>
        <dbReference type="ARBA" id="ARBA00023125"/>
    </source>
</evidence>
<gene>
    <name evidence="7" type="ORF">ZIOFF_054982</name>
</gene>
<dbReference type="SUPFAM" id="SSF46689">
    <property type="entry name" value="Homeodomain-like"/>
    <property type="match status" value="1"/>
</dbReference>
<comment type="subcellular location">
    <subcellularLocation>
        <location evidence="1">Nucleus</location>
    </subcellularLocation>
</comment>
<sequence>MDMNDRIRVHELIRALHEERKKVEAFQSELPLCLQLIDQSIETYKQMMDSGGEGRSSYNTVVEEMELISLNPNPPNCDNALPERPIAVRARPGGALSVIGYDDNNDDAGDEENLQRSQSRRKVRRYWSEDLHKRFLHALEQLGGCDVIDVVATPKYIRKLMKVDGLTNDEIKSHLQASFTI</sequence>
<dbReference type="GO" id="GO:0003677">
    <property type="term" value="F:DNA binding"/>
    <property type="evidence" value="ECO:0007669"/>
    <property type="project" value="UniProtKB-KW"/>
</dbReference>
<evidence type="ECO:0000256" key="4">
    <source>
        <dbReference type="ARBA" id="ARBA00023163"/>
    </source>
</evidence>
<keyword evidence="8" id="KW-1185">Reference proteome</keyword>
<protein>
    <recommendedName>
        <fullName evidence="6">HHO5-like N-terminal domain-containing protein</fullName>
    </recommendedName>
</protein>
<evidence type="ECO:0000256" key="2">
    <source>
        <dbReference type="ARBA" id="ARBA00023015"/>
    </source>
</evidence>
<dbReference type="AlphaFoldDB" id="A0A8J5FLD4"/>